<dbReference type="Proteomes" id="UP000001694">
    <property type="component" value="Chromosome"/>
</dbReference>
<dbReference type="InterPro" id="IPR000644">
    <property type="entry name" value="CBS_dom"/>
</dbReference>
<protein>
    <submittedName>
        <fullName evidence="4">Signal-transduction protein with CBS domains</fullName>
    </submittedName>
</protein>
<dbReference type="STRING" id="444157.Tneu_1229"/>
<dbReference type="PROSITE" id="PS51371">
    <property type="entry name" value="CBS"/>
    <property type="match status" value="2"/>
</dbReference>
<evidence type="ECO:0000313" key="4">
    <source>
        <dbReference type="EMBL" id="ACB40156.1"/>
    </source>
</evidence>
<feature type="domain" description="CBS" evidence="3">
    <location>
        <begin position="7"/>
        <end position="65"/>
    </location>
</feature>
<evidence type="ECO:0000256" key="2">
    <source>
        <dbReference type="PROSITE-ProRule" id="PRU00703"/>
    </source>
</evidence>
<accession>B1Y8S7</accession>
<evidence type="ECO:0000259" key="3">
    <source>
        <dbReference type="PROSITE" id="PS51371"/>
    </source>
</evidence>
<dbReference type="SUPFAM" id="SSF54631">
    <property type="entry name" value="CBS-domain pair"/>
    <property type="match status" value="1"/>
</dbReference>
<dbReference type="Pfam" id="PF00571">
    <property type="entry name" value="CBS"/>
    <property type="match status" value="2"/>
</dbReference>
<evidence type="ECO:0000313" key="5">
    <source>
        <dbReference type="Proteomes" id="UP000001694"/>
    </source>
</evidence>
<dbReference type="EMBL" id="CP001014">
    <property type="protein sequence ID" value="ACB40156.1"/>
    <property type="molecule type" value="Genomic_DNA"/>
</dbReference>
<evidence type="ECO:0000256" key="1">
    <source>
        <dbReference type="ARBA" id="ARBA00023122"/>
    </source>
</evidence>
<dbReference type="PANTHER" id="PTHR43080">
    <property type="entry name" value="CBS DOMAIN-CONTAINING PROTEIN CBSX3, MITOCHONDRIAL"/>
    <property type="match status" value="1"/>
</dbReference>
<organism evidence="4 5">
    <name type="scientific">Pyrobaculum neutrophilum (strain DSM 2338 / JCM 9278 / NBRC 100436 / V24Sta)</name>
    <name type="common">Thermoproteus neutrophilus</name>
    <dbReference type="NCBI Taxonomy" id="444157"/>
    <lineage>
        <taxon>Archaea</taxon>
        <taxon>Thermoproteota</taxon>
        <taxon>Thermoprotei</taxon>
        <taxon>Thermoproteales</taxon>
        <taxon>Thermoproteaceae</taxon>
        <taxon>Pyrobaculum</taxon>
    </lineage>
</organism>
<dbReference type="PANTHER" id="PTHR43080:SF2">
    <property type="entry name" value="CBS DOMAIN-CONTAINING PROTEIN"/>
    <property type="match status" value="1"/>
</dbReference>
<dbReference type="GeneID" id="6166235"/>
<dbReference type="InterPro" id="IPR051257">
    <property type="entry name" value="Diverse_CBS-Domain"/>
</dbReference>
<sequence length="136" mass="15026">MLARDFAKRPVVTSTPDASIREVASIMSSRRIGLVVIVDRRNPELVVGVVSERDIIRAVAQGLDLGRPVEEVMSAPAIAVEAEEPVWRVAEIMQRHGIRHVVVTRGGRLYGVISIRDLLAERAALKTLAEHAREIF</sequence>
<proteinExistence type="predicted"/>
<dbReference type="eggNOG" id="arCOG00631">
    <property type="taxonomic scope" value="Archaea"/>
</dbReference>
<feature type="domain" description="CBS" evidence="3">
    <location>
        <begin position="73"/>
        <end position="130"/>
    </location>
</feature>
<dbReference type="CDD" id="cd09836">
    <property type="entry name" value="CBS_pair_arch"/>
    <property type="match status" value="1"/>
</dbReference>
<dbReference type="AlphaFoldDB" id="B1Y8S7"/>
<dbReference type="InterPro" id="IPR046342">
    <property type="entry name" value="CBS_dom_sf"/>
</dbReference>
<dbReference type="KEGG" id="tne:Tneu_1229"/>
<dbReference type="RefSeq" id="WP_012350575.1">
    <property type="nucleotide sequence ID" value="NC_010525.1"/>
</dbReference>
<dbReference type="Gene3D" id="3.10.580.10">
    <property type="entry name" value="CBS-domain"/>
    <property type="match status" value="1"/>
</dbReference>
<reference evidence="4" key="1">
    <citation type="submission" date="2008-03" db="EMBL/GenBank/DDBJ databases">
        <title>Complete sequence of Thermoproteus neutrophilus V24Sta.</title>
        <authorList>
            <consortium name="US DOE Joint Genome Institute"/>
            <person name="Copeland A."/>
            <person name="Lucas S."/>
            <person name="Lapidus A."/>
            <person name="Glavina del Rio T."/>
            <person name="Dalin E."/>
            <person name="Tice H."/>
            <person name="Bruce D."/>
            <person name="Goodwin L."/>
            <person name="Pitluck S."/>
            <person name="Sims D."/>
            <person name="Brettin T."/>
            <person name="Detter J.C."/>
            <person name="Han C."/>
            <person name="Kuske C.R."/>
            <person name="Schmutz J."/>
            <person name="Larimer F."/>
            <person name="Land M."/>
            <person name="Hauser L."/>
            <person name="Kyrpides N."/>
            <person name="Mikhailova N."/>
            <person name="Biddle J.F."/>
            <person name="Zhang Z."/>
            <person name="Fitz-Gibbon S.T."/>
            <person name="Lowe T.M."/>
            <person name="Saltikov C."/>
            <person name="House C.H."/>
            <person name="Richardson P."/>
        </authorList>
    </citation>
    <scope>NUCLEOTIDE SEQUENCE [LARGE SCALE GENOMIC DNA]</scope>
    <source>
        <strain evidence="4">V24Sta</strain>
    </source>
</reference>
<keyword evidence="5" id="KW-1185">Reference proteome</keyword>
<keyword evidence="1 2" id="KW-0129">CBS domain</keyword>
<dbReference type="SMART" id="SM00116">
    <property type="entry name" value="CBS"/>
    <property type="match status" value="2"/>
</dbReference>
<gene>
    <name evidence="4" type="ordered locus">Tneu_1229</name>
</gene>
<dbReference type="HOGENOM" id="CLU_040681_12_1_2"/>
<name>B1Y8S7_PYRNV</name>